<dbReference type="AlphaFoldDB" id="A0A2K8L7H1"/>
<proteinExistence type="predicted"/>
<dbReference type="KEGG" id="maes:Ga0123461_1803"/>
<accession>A0A2K8L7H1</accession>
<keyword evidence="2" id="KW-1185">Reference proteome</keyword>
<sequence length="69" mass="8125">MEQCYEYLGCHNVDCPMHRLKAPIRCWEVEDTLCNNHGIELERDRRPDAKKEDVCALGCIYYHEAKGRV</sequence>
<name>A0A2K8L7H1_MARES</name>
<reference evidence="1 2" key="1">
    <citation type="submission" date="2016-12" db="EMBL/GenBank/DDBJ databases">
        <title>Isolation and genomic insights into novel planktonic Zetaproteobacteria from stratified waters of the Chesapeake Bay.</title>
        <authorList>
            <person name="McAllister S.M."/>
            <person name="Kato S."/>
            <person name="Chan C.S."/>
            <person name="Chiu B.K."/>
            <person name="Field E.K."/>
        </authorList>
    </citation>
    <scope>NUCLEOTIDE SEQUENCE [LARGE SCALE GENOMIC DNA]</scope>
    <source>
        <strain evidence="1 2">CP-5</strain>
    </source>
</reference>
<protein>
    <submittedName>
        <fullName evidence="1">Uncharacterized protein</fullName>
    </submittedName>
</protein>
<dbReference type="Proteomes" id="UP000231701">
    <property type="component" value="Chromosome"/>
</dbReference>
<evidence type="ECO:0000313" key="1">
    <source>
        <dbReference type="EMBL" id="ATX80216.1"/>
    </source>
</evidence>
<gene>
    <name evidence="1" type="ORF">Ga0123461_1803</name>
</gene>
<dbReference type="EMBL" id="CP018799">
    <property type="protein sequence ID" value="ATX80216.1"/>
    <property type="molecule type" value="Genomic_DNA"/>
</dbReference>
<evidence type="ECO:0000313" key="2">
    <source>
        <dbReference type="Proteomes" id="UP000231701"/>
    </source>
</evidence>
<organism evidence="1 2">
    <name type="scientific">Mariprofundus aestuarium</name>
    <dbReference type="NCBI Taxonomy" id="1921086"/>
    <lineage>
        <taxon>Bacteria</taxon>
        <taxon>Pseudomonadati</taxon>
        <taxon>Pseudomonadota</taxon>
        <taxon>Candidatius Mariprofundia</taxon>
        <taxon>Mariprofundales</taxon>
        <taxon>Mariprofundaceae</taxon>
        <taxon>Mariprofundus</taxon>
    </lineage>
</organism>